<accession>A0A919WFI1</accession>
<comment type="similarity">
    <text evidence="1">Belongs to the ATP-dependent AMP-binding enzyme family.</text>
</comment>
<dbReference type="GO" id="GO:0005524">
    <property type="term" value="F:ATP binding"/>
    <property type="evidence" value="ECO:0007669"/>
    <property type="project" value="UniProtKB-KW"/>
</dbReference>
<keyword evidence="2" id="KW-0436">Ligase</keyword>
<dbReference type="InterPro" id="IPR032387">
    <property type="entry name" value="ACAS_N"/>
</dbReference>
<keyword evidence="3" id="KW-0547">Nucleotide-binding</keyword>
<proteinExistence type="inferred from homology"/>
<dbReference type="Proteomes" id="UP000682111">
    <property type="component" value="Unassembled WGS sequence"/>
</dbReference>
<feature type="domain" description="Acetyl-coenzyme A synthetase N-terminal" evidence="6">
    <location>
        <begin position="42"/>
        <end position="97"/>
    </location>
</feature>
<evidence type="ECO:0000256" key="4">
    <source>
        <dbReference type="ARBA" id="ARBA00022840"/>
    </source>
</evidence>
<evidence type="ECO:0000256" key="1">
    <source>
        <dbReference type="ARBA" id="ARBA00006432"/>
    </source>
</evidence>
<gene>
    <name evidence="7" type="ORF">J27TS8_10110</name>
</gene>
<evidence type="ECO:0000313" key="7">
    <source>
        <dbReference type="EMBL" id="GIN61018.1"/>
    </source>
</evidence>
<dbReference type="AlphaFoldDB" id="A0A919WFI1"/>
<sequence>MGQLVKEGELLWQPSDDFQKQSNMVDYMKWLQSNKNLHFKNYEEMWKWSVTEIESFWESLWDYFLIKSTADYLQVLSERKMPGAKWFTGAKLNYAEHIFRNVNENDIAILAKSELRPLEKMTWSTLNKNVAAFAAGLKKSGIKKGDCVAAYLPNIPEAIIAFLACASIGAVWSSASPDFGAPTVVERFKQIEPKLLIAVDGYRYGGKNFNRMKTVKDIKKAIPTIGMTVMLPYLNEEFSCDECKSTMLWKQFIAEVDDETLQFLPLDFEHPLWILFSSGTTGIPKAIVQGHGGILLEHLKQCVLHMDLKRGERFFWFTTTGWMMWNVVVSGLLAGSAIVLYDGSPGFPTLDNLWQFAAETETTLFGTSASFLLSCMNKQIEPSKFNLSHLKTIGSTGSPLPPEGFSWVYSHVKHDLWLASVSGGTDICSAFVGGSPLMPVHAGEIQCRELGAKVEAFNDEGESVMNEVGELVLTEPMPSMPLYFWNDQNGERYSESYFSFYPGVWRHGDWIKIFSKGSCQIYGRSDSTINRGGIRIGTSEIYSAVEGMEEIADSLVIDVCNNIVLFVVLEKGNLLTEAFATRIRKQIRQVCSPRHIPNQIYEITSVPRTLNGKKLEVPIKRILTGTPVSKAVNIGSLSNPHSLDFFIKFAERIQSPDPL</sequence>
<dbReference type="GO" id="GO:0006629">
    <property type="term" value="P:lipid metabolic process"/>
    <property type="evidence" value="ECO:0007669"/>
    <property type="project" value="InterPro"/>
</dbReference>
<dbReference type="PANTHER" id="PTHR42921:SF1">
    <property type="entry name" value="ACETOACETYL-COA SYNTHETASE"/>
    <property type="match status" value="1"/>
</dbReference>
<evidence type="ECO:0000259" key="5">
    <source>
        <dbReference type="Pfam" id="PF00501"/>
    </source>
</evidence>
<dbReference type="InterPro" id="IPR005914">
    <property type="entry name" value="Acac_CoA_synth"/>
</dbReference>
<reference evidence="7" key="1">
    <citation type="submission" date="2021-03" db="EMBL/GenBank/DDBJ databases">
        <title>Antimicrobial resistance genes in bacteria isolated from Japanese honey, and their potential for conferring macrolide and lincosamide resistance in the American foulbrood pathogen Paenibacillus larvae.</title>
        <authorList>
            <person name="Okamoto M."/>
            <person name="Kumagai M."/>
            <person name="Kanamori H."/>
            <person name="Takamatsu D."/>
        </authorList>
    </citation>
    <scope>NUCLEOTIDE SEQUENCE</scope>
    <source>
        <strain evidence="7">J27TS8</strain>
    </source>
</reference>
<comment type="caution">
    <text evidence="7">The sequence shown here is derived from an EMBL/GenBank/DDBJ whole genome shotgun (WGS) entry which is preliminary data.</text>
</comment>
<evidence type="ECO:0000256" key="3">
    <source>
        <dbReference type="ARBA" id="ARBA00022741"/>
    </source>
</evidence>
<dbReference type="Gene3D" id="3.40.50.12780">
    <property type="entry name" value="N-terminal domain of ligase-like"/>
    <property type="match status" value="1"/>
</dbReference>
<keyword evidence="4" id="KW-0067">ATP-binding</keyword>
<feature type="domain" description="AMP-dependent synthetase/ligase" evidence="5">
    <location>
        <begin position="117"/>
        <end position="476"/>
    </location>
</feature>
<dbReference type="InterPro" id="IPR045851">
    <property type="entry name" value="AMP-bd_C_sf"/>
</dbReference>
<dbReference type="InterPro" id="IPR020845">
    <property type="entry name" value="AMP-binding_CS"/>
</dbReference>
<dbReference type="InterPro" id="IPR042099">
    <property type="entry name" value="ANL_N_sf"/>
</dbReference>
<dbReference type="InterPro" id="IPR000873">
    <property type="entry name" value="AMP-dep_synth/lig_dom"/>
</dbReference>
<organism evidence="7 8">
    <name type="scientific">Robertmurraya siralis</name>
    <dbReference type="NCBI Taxonomy" id="77777"/>
    <lineage>
        <taxon>Bacteria</taxon>
        <taxon>Bacillati</taxon>
        <taxon>Bacillota</taxon>
        <taxon>Bacilli</taxon>
        <taxon>Bacillales</taxon>
        <taxon>Bacillaceae</taxon>
        <taxon>Robertmurraya</taxon>
    </lineage>
</organism>
<name>A0A919WFI1_9BACI</name>
<dbReference type="Pfam" id="PF16177">
    <property type="entry name" value="ACAS_N"/>
    <property type="match status" value="1"/>
</dbReference>
<dbReference type="EMBL" id="BORC01000001">
    <property type="protein sequence ID" value="GIN61018.1"/>
    <property type="molecule type" value="Genomic_DNA"/>
</dbReference>
<evidence type="ECO:0000259" key="6">
    <source>
        <dbReference type="Pfam" id="PF16177"/>
    </source>
</evidence>
<evidence type="ECO:0000256" key="2">
    <source>
        <dbReference type="ARBA" id="ARBA00022598"/>
    </source>
</evidence>
<dbReference type="Gene3D" id="3.30.300.30">
    <property type="match status" value="1"/>
</dbReference>
<dbReference type="PANTHER" id="PTHR42921">
    <property type="entry name" value="ACETOACETYL-COA SYNTHETASE"/>
    <property type="match status" value="1"/>
</dbReference>
<dbReference type="GO" id="GO:0030729">
    <property type="term" value="F:acetoacetate-CoA ligase activity"/>
    <property type="evidence" value="ECO:0007669"/>
    <property type="project" value="InterPro"/>
</dbReference>
<dbReference type="Pfam" id="PF00501">
    <property type="entry name" value="AMP-binding"/>
    <property type="match status" value="1"/>
</dbReference>
<dbReference type="RefSeq" id="WP_095306279.1">
    <property type="nucleotide sequence ID" value="NZ_BORC01000001.1"/>
</dbReference>
<protein>
    <submittedName>
        <fullName evidence="7">Acetoacetyl-CoA synthetase</fullName>
    </submittedName>
</protein>
<dbReference type="NCBIfam" id="NF002937">
    <property type="entry name" value="PRK03584.1"/>
    <property type="match status" value="1"/>
</dbReference>
<evidence type="ECO:0000313" key="8">
    <source>
        <dbReference type="Proteomes" id="UP000682111"/>
    </source>
</evidence>
<dbReference type="PROSITE" id="PS00455">
    <property type="entry name" value="AMP_BINDING"/>
    <property type="match status" value="1"/>
</dbReference>
<dbReference type="NCBIfam" id="TIGR01217">
    <property type="entry name" value="ac_ac_CoA_syn"/>
    <property type="match status" value="1"/>
</dbReference>
<keyword evidence="8" id="KW-1185">Reference proteome</keyword>
<dbReference type="SUPFAM" id="SSF56801">
    <property type="entry name" value="Acetyl-CoA synthetase-like"/>
    <property type="match status" value="1"/>
</dbReference>